<proteinExistence type="predicted"/>
<dbReference type="AlphaFoldDB" id="A0AAE0KGZ5"/>
<evidence type="ECO:0000313" key="1">
    <source>
        <dbReference type="EMBL" id="KAK3376608.1"/>
    </source>
</evidence>
<keyword evidence="2" id="KW-1185">Reference proteome</keyword>
<organism evidence="1 2">
    <name type="scientific">Lasiosphaeria ovina</name>
    <dbReference type="NCBI Taxonomy" id="92902"/>
    <lineage>
        <taxon>Eukaryota</taxon>
        <taxon>Fungi</taxon>
        <taxon>Dikarya</taxon>
        <taxon>Ascomycota</taxon>
        <taxon>Pezizomycotina</taxon>
        <taxon>Sordariomycetes</taxon>
        <taxon>Sordariomycetidae</taxon>
        <taxon>Sordariales</taxon>
        <taxon>Lasiosphaeriaceae</taxon>
        <taxon>Lasiosphaeria</taxon>
    </lineage>
</organism>
<protein>
    <submittedName>
        <fullName evidence="1">Uncharacterized protein</fullName>
    </submittedName>
</protein>
<gene>
    <name evidence="1" type="ORF">B0T24DRAFT_677495</name>
</gene>
<reference evidence="1" key="2">
    <citation type="submission" date="2023-06" db="EMBL/GenBank/DDBJ databases">
        <authorList>
            <consortium name="Lawrence Berkeley National Laboratory"/>
            <person name="Haridas S."/>
            <person name="Hensen N."/>
            <person name="Bonometti L."/>
            <person name="Westerberg I."/>
            <person name="Brannstrom I.O."/>
            <person name="Guillou S."/>
            <person name="Cros-Aarteil S."/>
            <person name="Calhoun S."/>
            <person name="Kuo A."/>
            <person name="Mondo S."/>
            <person name="Pangilinan J."/>
            <person name="Riley R."/>
            <person name="Labutti K."/>
            <person name="Andreopoulos B."/>
            <person name="Lipzen A."/>
            <person name="Chen C."/>
            <person name="Yanf M."/>
            <person name="Daum C."/>
            <person name="Ng V."/>
            <person name="Clum A."/>
            <person name="Steindorff A."/>
            <person name="Ohm R."/>
            <person name="Martin F."/>
            <person name="Silar P."/>
            <person name="Natvig D."/>
            <person name="Lalanne C."/>
            <person name="Gautier V."/>
            <person name="Ament-Velasquez S.L."/>
            <person name="Kruys A."/>
            <person name="Hutchinson M.I."/>
            <person name="Powell A.J."/>
            <person name="Barry K."/>
            <person name="Miller A.N."/>
            <person name="Grigoriev I.V."/>
            <person name="Debuchy R."/>
            <person name="Gladieux P."/>
            <person name="Thoren M.H."/>
            <person name="Johannesson H."/>
        </authorList>
    </citation>
    <scope>NUCLEOTIDE SEQUENCE</scope>
    <source>
        <strain evidence="1">CBS 958.72</strain>
    </source>
</reference>
<comment type="caution">
    <text evidence="1">The sequence shown here is derived from an EMBL/GenBank/DDBJ whole genome shotgun (WGS) entry which is preliminary data.</text>
</comment>
<sequence length="229" mass="25277">MPFVLPSLAGNPEGGDGTLFVPLDYDGPLSDLVPDGGLYRVAHLAYPMSEPDGLEPAGSVQNSVVTCGSHGVLASEDFFWAGTTLWDICFNDLKELHEHQQQLGLPAAPHHNGGMVRTTFDDILEIFSTVRPPLVGPEQPYIPSPTDPINGWVLAYLDGDVQSRRLFQNGVVVANLYVPCQFLVLETYEAPVRADYFDRLQCPPGTQMLIMMRMHYHDDRVAANFFTPC</sequence>
<dbReference type="Proteomes" id="UP001287356">
    <property type="component" value="Unassembled WGS sequence"/>
</dbReference>
<dbReference type="EMBL" id="JAULSN010000003">
    <property type="protein sequence ID" value="KAK3376608.1"/>
    <property type="molecule type" value="Genomic_DNA"/>
</dbReference>
<reference evidence="1" key="1">
    <citation type="journal article" date="2023" name="Mol. Phylogenet. Evol.">
        <title>Genome-scale phylogeny and comparative genomics of the fungal order Sordariales.</title>
        <authorList>
            <person name="Hensen N."/>
            <person name="Bonometti L."/>
            <person name="Westerberg I."/>
            <person name="Brannstrom I.O."/>
            <person name="Guillou S."/>
            <person name="Cros-Aarteil S."/>
            <person name="Calhoun S."/>
            <person name="Haridas S."/>
            <person name="Kuo A."/>
            <person name="Mondo S."/>
            <person name="Pangilinan J."/>
            <person name="Riley R."/>
            <person name="LaButti K."/>
            <person name="Andreopoulos B."/>
            <person name="Lipzen A."/>
            <person name="Chen C."/>
            <person name="Yan M."/>
            <person name="Daum C."/>
            <person name="Ng V."/>
            <person name="Clum A."/>
            <person name="Steindorff A."/>
            <person name="Ohm R.A."/>
            <person name="Martin F."/>
            <person name="Silar P."/>
            <person name="Natvig D.O."/>
            <person name="Lalanne C."/>
            <person name="Gautier V."/>
            <person name="Ament-Velasquez S.L."/>
            <person name="Kruys A."/>
            <person name="Hutchinson M.I."/>
            <person name="Powell A.J."/>
            <person name="Barry K."/>
            <person name="Miller A.N."/>
            <person name="Grigoriev I.V."/>
            <person name="Debuchy R."/>
            <person name="Gladieux P."/>
            <person name="Hiltunen Thoren M."/>
            <person name="Johannesson H."/>
        </authorList>
    </citation>
    <scope>NUCLEOTIDE SEQUENCE</scope>
    <source>
        <strain evidence="1">CBS 958.72</strain>
    </source>
</reference>
<name>A0AAE0KGZ5_9PEZI</name>
<accession>A0AAE0KGZ5</accession>
<evidence type="ECO:0000313" key="2">
    <source>
        <dbReference type="Proteomes" id="UP001287356"/>
    </source>
</evidence>